<dbReference type="PANTHER" id="PTHR42879">
    <property type="entry name" value="3-OXOACYL-(ACYL-CARRIER-PROTEIN) REDUCTASE"/>
    <property type="match status" value="1"/>
</dbReference>
<dbReference type="RefSeq" id="WP_065918092.1">
    <property type="nucleotide sequence ID" value="NZ_CP016793.1"/>
</dbReference>
<comment type="catalytic activity">
    <reaction evidence="5 8">
        <text>a (3R)-hydroxyacyl-[ACP] + NADP(+) = a 3-oxoacyl-[ACP] + NADPH + H(+)</text>
        <dbReference type="Rhea" id="RHEA:17397"/>
        <dbReference type="Rhea" id="RHEA-COMP:9916"/>
        <dbReference type="Rhea" id="RHEA-COMP:9945"/>
        <dbReference type="ChEBI" id="CHEBI:15378"/>
        <dbReference type="ChEBI" id="CHEBI:57783"/>
        <dbReference type="ChEBI" id="CHEBI:58349"/>
        <dbReference type="ChEBI" id="CHEBI:78776"/>
        <dbReference type="ChEBI" id="CHEBI:78827"/>
        <dbReference type="EC" id="1.1.1.100"/>
    </reaction>
</comment>
<keyword evidence="4 8" id="KW-0560">Oxidoreductase</keyword>
<evidence type="ECO:0000256" key="1">
    <source>
        <dbReference type="ARBA" id="ARBA00005194"/>
    </source>
</evidence>
<dbReference type="Pfam" id="PF13561">
    <property type="entry name" value="adh_short_C2"/>
    <property type="match status" value="1"/>
</dbReference>
<dbReference type="SUPFAM" id="SSF51735">
    <property type="entry name" value="NAD(P)-binding Rossmann-fold domains"/>
    <property type="match status" value="1"/>
</dbReference>
<dbReference type="InterPro" id="IPR002347">
    <property type="entry name" value="SDR_fam"/>
</dbReference>
<dbReference type="CDD" id="cd05333">
    <property type="entry name" value="BKR_SDR_c"/>
    <property type="match status" value="1"/>
</dbReference>
<keyword evidence="8" id="KW-0275">Fatty acid biosynthesis</keyword>
<evidence type="ECO:0000256" key="6">
    <source>
        <dbReference type="PIRSR" id="PIRSR611284-1"/>
    </source>
</evidence>
<keyword evidence="11" id="KW-1185">Reference proteome</keyword>
<evidence type="ECO:0000313" key="10">
    <source>
        <dbReference type="EMBL" id="ANZ39751.1"/>
    </source>
</evidence>
<accession>A0A1B2HPY2</accession>
<keyword evidence="7 8" id="KW-0521">NADP</keyword>
<dbReference type="GO" id="GO:0006633">
    <property type="term" value="P:fatty acid biosynthetic process"/>
    <property type="evidence" value="ECO:0007669"/>
    <property type="project" value="UniProtKB-UniPathway"/>
</dbReference>
<keyword evidence="8" id="KW-0276">Fatty acid metabolism</keyword>
<dbReference type="FunFam" id="3.40.50.720:FF:000173">
    <property type="entry name" value="3-oxoacyl-[acyl-carrier protein] reductase"/>
    <property type="match status" value="1"/>
</dbReference>
<dbReference type="GO" id="GO:0004316">
    <property type="term" value="F:3-oxoacyl-[acyl-carrier-protein] reductase (NADPH) activity"/>
    <property type="evidence" value="ECO:0007669"/>
    <property type="project" value="UniProtKB-UniRule"/>
</dbReference>
<dbReference type="UniPathway" id="UPA00094"/>
<dbReference type="AlphaFoldDB" id="A0A1B2HPY2"/>
<dbReference type="KEGG" id="led:BBK82_30630"/>
<dbReference type="Proteomes" id="UP000093053">
    <property type="component" value="Chromosome"/>
</dbReference>
<comment type="subunit">
    <text evidence="8">Homotetramer.</text>
</comment>
<dbReference type="EMBL" id="CP016793">
    <property type="protein sequence ID" value="ANZ39751.1"/>
    <property type="molecule type" value="Genomic_DNA"/>
</dbReference>
<evidence type="ECO:0000256" key="8">
    <source>
        <dbReference type="RuleBase" id="RU366074"/>
    </source>
</evidence>
<dbReference type="Gene3D" id="3.40.50.720">
    <property type="entry name" value="NAD(P)-binding Rossmann-like Domain"/>
    <property type="match status" value="1"/>
</dbReference>
<evidence type="ECO:0000313" key="11">
    <source>
        <dbReference type="Proteomes" id="UP000093053"/>
    </source>
</evidence>
<organism evidence="10 11">
    <name type="scientific">Lentzea guizhouensis</name>
    <dbReference type="NCBI Taxonomy" id="1586287"/>
    <lineage>
        <taxon>Bacteria</taxon>
        <taxon>Bacillati</taxon>
        <taxon>Actinomycetota</taxon>
        <taxon>Actinomycetes</taxon>
        <taxon>Pseudonocardiales</taxon>
        <taxon>Pseudonocardiaceae</taxon>
        <taxon>Lentzea</taxon>
    </lineage>
</organism>
<dbReference type="PRINTS" id="PR00080">
    <property type="entry name" value="SDRFAMILY"/>
</dbReference>
<dbReference type="InterPro" id="IPR036291">
    <property type="entry name" value="NAD(P)-bd_dom_sf"/>
</dbReference>
<dbReference type="STRING" id="1586287.BBK82_30630"/>
<dbReference type="InterPro" id="IPR057326">
    <property type="entry name" value="KR_dom"/>
</dbReference>
<dbReference type="InterPro" id="IPR020904">
    <property type="entry name" value="Sc_DH/Rdtase_CS"/>
</dbReference>
<dbReference type="PANTHER" id="PTHR42879:SF2">
    <property type="entry name" value="3-OXOACYL-[ACYL-CARRIER-PROTEIN] REDUCTASE FABG"/>
    <property type="match status" value="1"/>
</dbReference>
<protein>
    <recommendedName>
        <fullName evidence="3 8">3-oxoacyl-[acyl-carrier-protein] reductase</fullName>
        <ecNumber evidence="3 8">1.1.1.100</ecNumber>
    </recommendedName>
</protein>
<evidence type="ECO:0000256" key="2">
    <source>
        <dbReference type="ARBA" id="ARBA00006484"/>
    </source>
</evidence>
<reference evidence="10 11" key="1">
    <citation type="submission" date="2016-07" db="EMBL/GenBank/DDBJ databases">
        <title>Complete genome sequence of the Lentzea guizhouensis DHS C013.</title>
        <authorList>
            <person name="Cao C."/>
        </authorList>
    </citation>
    <scope>NUCLEOTIDE SEQUENCE [LARGE SCALE GENOMIC DNA]</scope>
    <source>
        <strain evidence="10 11">DHS C013</strain>
    </source>
</reference>
<dbReference type="SMART" id="SM00822">
    <property type="entry name" value="PKS_KR"/>
    <property type="match status" value="1"/>
</dbReference>
<dbReference type="GO" id="GO:0051287">
    <property type="term" value="F:NAD binding"/>
    <property type="evidence" value="ECO:0007669"/>
    <property type="project" value="UniProtKB-UniRule"/>
</dbReference>
<dbReference type="InterPro" id="IPR011284">
    <property type="entry name" value="3oxo_ACP_reduc"/>
</dbReference>
<dbReference type="OrthoDB" id="9804774at2"/>
<dbReference type="NCBIfam" id="TIGR01830">
    <property type="entry name" value="3oxo_ACP_reduc"/>
    <property type="match status" value="1"/>
</dbReference>
<evidence type="ECO:0000256" key="4">
    <source>
        <dbReference type="ARBA" id="ARBA00023002"/>
    </source>
</evidence>
<feature type="binding site" evidence="7">
    <location>
        <begin position="13"/>
        <end position="16"/>
    </location>
    <ligand>
        <name>NADP(+)</name>
        <dbReference type="ChEBI" id="CHEBI:58349"/>
    </ligand>
</feature>
<feature type="binding site" evidence="7">
    <location>
        <begin position="157"/>
        <end position="161"/>
    </location>
    <ligand>
        <name>NADP(+)</name>
        <dbReference type="ChEBI" id="CHEBI:58349"/>
    </ligand>
</feature>
<comment type="similarity">
    <text evidence="2 8">Belongs to the short-chain dehydrogenases/reductases (SDR) family.</text>
</comment>
<comment type="pathway">
    <text evidence="1 8">Lipid metabolism; fatty acid biosynthesis.</text>
</comment>
<keyword evidence="8" id="KW-0444">Lipid biosynthesis</keyword>
<feature type="domain" description="Ketoreductase" evidence="9">
    <location>
        <begin position="7"/>
        <end position="193"/>
    </location>
</feature>
<comment type="function">
    <text evidence="8">Catalyzes the NADPH-dependent reduction of beta-ketoacyl-ACP substrates to beta-hydroxyacyl-ACP products, the first reductive step in the elongation cycle of fatty acid biosynthesis.</text>
</comment>
<dbReference type="NCBIfam" id="NF009466">
    <property type="entry name" value="PRK12826.1-2"/>
    <property type="match status" value="1"/>
</dbReference>
<dbReference type="InterPro" id="IPR050259">
    <property type="entry name" value="SDR"/>
</dbReference>
<evidence type="ECO:0000256" key="7">
    <source>
        <dbReference type="PIRSR" id="PIRSR611284-2"/>
    </source>
</evidence>
<dbReference type="EC" id="1.1.1.100" evidence="3 8"/>
<evidence type="ECO:0000256" key="3">
    <source>
        <dbReference type="ARBA" id="ARBA00012948"/>
    </source>
</evidence>
<evidence type="ECO:0000256" key="5">
    <source>
        <dbReference type="ARBA" id="ARBA00048508"/>
    </source>
</evidence>
<sequence>MTTGTRPVALVTGGTRGIGAAVVRRLAEAGHDVAICHRGGDPDAALRLVKEIEELGGQAFARATDVSDGAGVRDLVAEVEDRLGPVEVLVTSAGIVRDKPLLLMSDDEWHDVLDINLDGTYHACRSVVFGMMKRKSGRIVTLSSVAGVFGNATQSNYSASKAGIIGFSKALAKEVGRYGIRVNVVAPGFIDTDMTSGLSESVRRQALKSVPLGRFGRPDEVADLVSFLVSDRAGYITGSVFHVDGGMII</sequence>
<feature type="binding site" evidence="7">
    <location>
        <position position="190"/>
    </location>
    <ligand>
        <name>NADP(+)</name>
        <dbReference type="ChEBI" id="CHEBI:58349"/>
    </ligand>
</feature>
<feature type="active site" description="Proton acceptor" evidence="6">
    <location>
        <position position="157"/>
    </location>
</feature>
<evidence type="ECO:0000259" key="9">
    <source>
        <dbReference type="SMART" id="SM00822"/>
    </source>
</evidence>
<dbReference type="PRINTS" id="PR00081">
    <property type="entry name" value="GDHRDH"/>
</dbReference>
<gene>
    <name evidence="10" type="ORF">BBK82_30630</name>
</gene>
<proteinExistence type="inferred from homology"/>
<name>A0A1B2HPY2_9PSEU</name>
<dbReference type="PROSITE" id="PS00061">
    <property type="entry name" value="ADH_SHORT"/>
    <property type="match status" value="1"/>
</dbReference>
<keyword evidence="8" id="KW-0443">Lipid metabolism</keyword>